<dbReference type="RefSeq" id="XP_009531159.1">
    <property type="nucleotide sequence ID" value="XM_009532864.1"/>
</dbReference>
<gene>
    <name evidence="2" type="ORF">PHYSODRAFT_335469</name>
</gene>
<feature type="transmembrane region" description="Helical" evidence="1">
    <location>
        <begin position="20"/>
        <end position="40"/>
    </location>
</feature>
<dbReference type="AlphaFoldDB" id="G4ZVA6"/>
<dbReference type="Proteomes" id="UP000002640">
    <property type="component" value="Unassembled WGS sequence"/>
</dbReference>
<keyword evidence="1" id="KW-1133">Transmembrane helix</keyword>
<dbReference type="KEGG" id="psoj:PHYSODRAFT_335469"/>
<feature type="transmembrane region" description="Helical" evidence="1">
    <location>
        <begin position="52"/>
        <end position="69"/>
    </location>
</feature>
<reference evidence="2 3" key="1">
    <citation type="journal article" date="2006" name="Science">
        <title>Phytophthora genome sequences uncover evolutionary origins and mechanisms of pathogenesis.</title>
        <authorList>
            <person name="Tyler B.M."/>
            <person name="Tripathy S."/>
            <person name="Zhang X."/>
            <person name="Dehal P."/>
            <person name="Jiang R.H."/>
            <person name="Aerts A."/>
            <person name="Arredondo F.D."/>
            <person name="Baxter L."/>
            <person name="Bensasson D."/>
            <person name="Beynon J.L."/>
            <person name="Chapman J."/>
            <person name="Damasceno C.M."/>
            <person name="Dorrance A.E."/>
            <person name="Dou D."/>
            <person name="Dickerman A.W."/>
            <person name="Dubchak I.L."/>
            <person name="Garbelotto M."/>
            <person name="Gijzen M."/>
            <person name="Gordon S.G."/>
            <person name="Govers F."/>
            <person name="Grunwald N.J."/>
            <person name="Huang W."/>
            <person name="Ivors K.L."/>
            <person name="Jones R.W."/>
            <person name="Kamoun S."/>
            <person name="Krampis K."/>
            <person name="Lamour K.H."/>
            <person name="Lee M.K."/>
            <person name="McDonald W.H."/>
            <person name="Medina M."/>
            <person name="Meijer H.J."/>
            <person name="Nordberg E.K."/>
            <person name="Maclean D.J."/>
            <person name="Ospina-Giraldo M.D."/>
            <person name="Morris P.F."/>
            <person name="Phuntumart V."/>
            <person name="Putnam N.H."/>
            <person name="Rash S."/>
            <person name="Rose J.K."/>
            <person name="Sakihama Y."/>
            <person name="Salamov A.A."/>
            <person name="Savidor A."/>
            <person name="Scheuring C.F."/>
            <person name="Smith B.M."/>
            <person name="Sobral B.W."/>
            <person name="Terry A."/>
            <person name="Torto-Alalibo T.A."/>
            <person name="Win J."/>
            <person name="Xu Z."/>
            <person name="Zhang H."/>
            <person name="Grigoriev I.V."/>
            <person name="Rokhsar D.S."/>
            <person name="Boore J.L."/>
        </authorList>
    </citation>
    <scope>NUCLEOTIDE SEQUENCE [LARGE SCALE GENOMIC DNA]</scope>
    <source>
        <strain evidence="2 3">P6497</strain>
    </source>
</reference>
<keyword evidence="1" id="KW-0812">Transmembrane</keyword>
<feature type="transmembrane region" description="Helical" evidence="1">
    <location>
        <begin position="273"/>
        <end position="293"/>
    </location>
</feature>
<keyword evidence="3" id="KW-1185">Reference proteome</keyword>
<organism evidence="2 3">
    <name type="scientific">Phytophthora sojae (strain P6497)</name>
    <name type="common">Soybean stem and root rot agent</name>
    <name type="synonym">Phytophthora megasperma f. sp. glycines</name>
    <dbReference type="NCBI Taxonomy" id="1094619"/>
    <lineage>
        <taxon>Eukaryota</taxon>
        <taxon>Sar</taxon>
        <taxon>Stramenopiles</taxon>
        <taxon>Oomycota</taxon>
        <taxon>Peronosporomycetes</taxon>
        <taxon>Peronosporales</taxon>
        <taxon>Peronosporaceae</taxon>
        <taxon>Phytophthora</taxon>
    </lineage>
</organism>
<evidence type="ECO:0000313" key="3">
    <source>
        <dbReference type="Proteomes" id="UP000002640"/>
    </source>
</evidence>
<feature type="transmembrane region" description="Helical" evidence="1">
    <location>
        <begin position="305"/>
        <end position="324"/>
    </location>
</feature>
<feature type="transmembrane region" description="Helical" evidence="1">
    <location>
        <begin position="519"/>
        <end position="540"/>
    </location>
</feature>
<dbReference type="OMA" id="TMTPIYN"/>
<dbReference type="EMBL" id="JH159156">
    <property type="protein sequence ID" value="EGZ13730.1"/>
    <property type="molecule type" value="Genomic_DNA"/>
</dbReference>
<feature type="transmembrane region" description="Helical" evidence="1">
    <location>
        <begin position="173"/>
        <end position="201"/>
    </location>
</feature>
<name>G4ZVA6_PHYSP</name>
<proteinExistence type="predicted"/>
<accession>G4ZVA6</accession>
<feature type="transmembrane region" description="Helical" evidence="1">
    <location>
        <begin position="221"/>
        <end position="246"/>
    </location>
</feature>
<dbReference type="InParanoid" id="G4ZVA6"/>
<evidence type="ECO:0000313" key="2">
    <source>
        <dbReference type="EMBL" id="EGZ13730.1"/>
    </source>
</evidence>
<dbReference type="GeneID" id="20647023"/>
<protein>
    <submittedName>
        <fullName evidence="2">Uncharacterized protein</fullName>
    </submittedName>
</protein>
<sequence length="542" mass="62050">MLISAYLIFPIPFSVLTMTPIYNIIYLISLRIVVGAEAIERTKAQPEQFKRFLNNLHAQVAMMFVYPIYEVLFRTAEGSHYQLLVILLLPVIRVFLKNIVRKSMMHAEDMVPEAVIFTVDFFNAIYTATCMQTASSVLSISMITVTDLSQTAAMFSHTNTIDHPTFLRDSLEVLFTVECLVVTAYLEAVIPLFYTAYILVMVHLPSSRYHTEMVGMTPDNVVARILPVFTFGLLEIAPLVLLVVVIKRNCRMRAIYHLAFVLESQRSLIQIKLIVWVMITLCFRVMHFAYLIFPLPFSILTMTPIYNILHIVLFRVIMGGNAVQKLLTRREQLVKYMNFLYAQILMMFVYPVYELLFRLAEGSKYQFLVIPLLPVIKVGIKNIVLRCVAHVEDIAPESVIFTVDYFNAIYVATCMQSAFSVLAIVAISVTDLSQTVIMLYGLHHRTISIRKMLRHYTDCGNPGDMLGIICSLCQNPDKFKKIASFWVLVIMVKRSCGMNALYHLAFVLKAQRPLIQGKLMIWMVVFPCADFTFNFARLGYNF</sequence>
<evidence type="ECO:0000256" key="1">
    <source>
        <dbReference type="SAM" id="Phobius"/>
    </source>
</evidence>
<feature type="transmembrane region" description="Helical" evidence="1">
    <location>
        <begin position="336"/>
        <end position="353"/>
    </location>
</feature>
<feature type="transmembrane region" description="Helical" evidence="1">
    <location>
        <begin position="405"/>
        <end position="429"/>
    </location>
</feature>
<feature type="transmembrane region" description="Helical" evidence="1">
    <location>
        <begin position="81"/>
        <end position="100"/>
    </location>
</feature>
<keyword evidence="1" id="KW-0472">Membrane</keyword>
<feature type="transmembrane region" description="Helical" evidence="1">
    <location>
        <begin position="485"/>
        <end position="507"/>
    </location>
</feature>